<dbReference type="AlphaFoldDB" id="A0A1X3FD27"/>
<organism evidence="1 2">
    <name type="scientific">Bradyrhizobium canariense</name>
    <dbReference type="NCBI Taxonomy" id="255045"/>
    <lineage>
        <taxon>Bacteria</taxon>
        <taxon>Pseudomonadati</taxon>
        <taxon>Pseudomonadota</taxon>
        <taxon>Alphaproteobacteria</taxon>
        <taxon>Hyphomicrobiales</taxon>
        <taxon>Nitrobacteraceae</taxon>
        <taxon>Bradyrhizobium</taxon>
    </lineage>
</organism>
<name>A0A1X3FD27_9BRAD</name>
<accession>A0A1X3FD27</accession>
<reference evidence="1 2" key="1">
    <citation type="submission" date="2017-03" db="EMBL/GenBank/DDBJ databases">
        <title>Whole genome sequences of fourteen strains of Bradyrhizobium canariense and one strain of Bradyrhizobium japonicum isolated from Lupinus (Papilionoideae: Genisteae) species in Algeria.</title>
        <authorList>
            <person name="Crovadore J."/>
            <person name="Chekireb D."/>
            <person name="Brachmann A."/>
            <person name="Chablais R."/>
            <person name="Cochard B."/>
            <person name="Lefort F."/>
        </authorList>
    </citation>
    <scope>NUCLEOTIDE SEQUENCE [LARGE SCALE GENOMIC DNA]</scope>
    <source>
        <strain evidence="1 2">UBMA195</strain>
    </source>
</reference>
<evidence type="ECO:0000313" key="2">
    <source>
        <dbReference type="Proteomes" id="UP000193553"/>
    </source>
</evidence>
<dbReference type="EMBL" id="NAFI01000186">
    <property type="protein sequence ID" value="OSJ03686.1"/>
    <property type="molecule type" value="Genomic_DNA"/>
</dbReference>
<comment type="caution">
    <text evidence="1">The sequence shown here is derived from an EMBL/GenBank/DDBJ whole genome shotgun (WGS) entry which is preliminary data.</text>
</comment>
<dbReference type="Proteomes" id="UP000193553">
    <property type="component" value="Unassembled WGS sequence"/>
</dbReference>
<evidence type="ECO:0000313" key="1">
    <source>
        <dbReference type="EMBL" id="OSJ03686.1"/>
    </source>
</evidence>
<sequence>MTAYQPRLKRAETGKLLIRASVMNTSMTTIRHESSNDFRVIQSGTIAIALNRAMAAAGVIPWTTIRARRQEREQRQTNVSAKQDINVYPWLPHPELVCDEDGLASLRTLAAARFDYACINLSTGTRQIASMGLSGRIEPPLSSYVVDEGYYVCFSEERLSPAFVDAFSNVLRQSN</sequence>
<protein>
    <submittedName>
        <fullName evidence="1">Uncharacterized protein</fullName>
    </submittedName>
</protein>
<gene>
    <name evidence="1" type="ORF">BSZ18_30710</name>
</gene>
<proteinExistence type="predicted"/>